<evidence type="ECO:0000313" key="2">
    <source>
        <dbReference type="Proteomes" id="UP001248536"/>
    </source>
</evidence>
<name>A0ABU2F683_HALAR</name>
<sequence length="76" mass="8236">MPSDGDIILEGSRNHIESGLGQYIPLCGANLDPADVDRVPYETSDEGWEQSHELFCFDCHSVSNRRAVEGNGGALS</sequence>
<evidence type="ECO:0000313" key="1">
    <source>
        <dbReference type="EMBL" id="MDS0256054.1"/>
    </source>
</evidence>
<keyword evidence="2" id="KW-1185">Reference proteome</keyword>
<reference evidence="1 2" key="1">
    <citation type="submission" date="2022-06" db="EMBL/GenBank/DDBJ databases">
        <title>Haloarcula sp. a new haloarchaeum isolate from saline soil.</title>
        <authorList>
            <person name="Strakova D."/>
            <person name="Galisteo C."/>
            <person name="Sanchez-Porro C."/>
            <person name="Ventosa A."/>
        </authorList>
    </citation>
    <scope>NUCLEOTIDE SEQUENCE [LARGE SCALE GENOMIC DNA]</scope>
    <source>
        <strain evidence="1 2">JCM 15760</strain>
    </source>
</reference>
<gene>
    <name evidence="1" type="ORF">NC662_20355</name>
</gene>
<comment type="caution">
    <text evidence="1">The sequence shown here is derived from an EMBL/GenBank/DDBJ whole genome shotgun (WGS) entry which is preliminary data.</text>
</comment>
<organism evidence="1 2">
    <name type="scientific">Haloarcula argentinensis</name>
    <dbReference type="NCBI Taxonomy" id="43776"/>
    <lineage>
        <taxon>Archaea</taxon>
        <taxon>Methanobacteriati</taxon>
        <taxon>Methanobacteriota</taxon>
        <taxon>Stenosarchaea group</taxon>
        <taxon>Halobacteria</taxon>
        <taxon>Halobacteriales</taxon>
        <taxon>Haloarculaceae</taxon>
        <taxon>Haloarcula</taxon>
    </lineage>
</organism>
<dbReference type="EMBL" id="JAMQCP010000007">
    <property type="protein sequence ID" value="MDS0256054.1"/>
    <property type="molecule type" value="Genomic_DNA"/>
</dbReference>
<accession>A0ABU2F683</accession>
<proteinExistence type="predicted"/>
<dbReference type="RefSeq" id="WP_311241403.1">
    <property type="nucleotide sequence ID" value="NZ_BAABDY010000009.1"/>
</dbReference>
<dbReference type="Proteomes" id="UP001248536">
    <property type="component" value="Unassembled WGS sequence"/>
</dbReference>
<protein>
    <submittedName>
        <fullName evidence="1">Uncharacterized protein</fullName>
    </submittedName>
</protein>